<dbReference type="Pfam" id="PF00497">
    <property type="entry name" value="SBP_bac_3"/>
    <property type="match status" value="1"/>
</dbReference>
<feature type="transmembrane region" description="Helical" evidence="2">
    <location>
        <begin position="257"/>
        <end position="280"/>
    </location>
</feature>
<organism evidence="5 6">
    <name type="scientific">Chitinimonas prasina</name>
    <dbReference type="NCBI Taxonomy" id="1434937"/>
    <lineage>
        <taxon>Bacteria</taxon>
        <taxon>Pseudomonadati</taxon>
        <taxon>Pseudomonadota</taxon>
        <taxon>Betaproteobacteria</taxon>
        <taxon>Neisseriales</taxon>
        <taxon>Chitinibacteraceae</taxon>
        <taxon>Chitinimonas</taxon>
    </lineage>
</organism>
<sequence length="286" mass="30909">MLRHILFVCLLGLALPGLADATSAGAYRFAPESDYGPFVFQDRDGVIKGLSVDYLNLIAERGGLRIETLAAASLSANLALARQGQADILTSLRPTPERGEFLLFTPPYVSVPAVLVVPGNRGLPGGLAQMAGQKVAVGTGYAVEAYVRRQFPAVQWLGMPDDHQALRAMQRGEVSGVVADIASIRHLQVQHGFTELVVGPSVGFNYPLSMAYRKDMPELGRLLERGLGQITPSEREQIYRRWIGEAPTPDQVDLNPMLYYAGGVFFLLAVILGGWHAIALRKPSGG</sequence>
<dbReference type="PANTHER" id="PTHR35936">
    <property type="entry name" value="MEMBRANE-BOUND LYTIC MUREIN TRANSGLYCOSYLASE F"/>
    <property type="match status" value="1"/>
</dbReference>
<dbReference type="InterPro" id="IPR001638">
    <property type="entry name" value="Solute-binding_3/MltF_N"/>
</dbReference>
<dbReference type="CDD" id="cd01007">
    <property type="entry name" value="PBP2_BvgS_HisK_like"/>
    <property type="match status" value="1"/>
</dbReference>
<dbReference type="EMBL" id="BSOG01000005">
    <property type="protein sequence ID" value="GLR14821.1"/>
    <property type="molecule type" value="Genomic_DNA"/>
</dbReference>
<reference evidence="6" key="1">
    <citation type="journal article" date="2019" name="Int. J. Syst. Evol. Microbiol.">
        <title>The Global Catalogue of Microorganisms (GCM) 10K type strain sequencing project: providing services to taxonomists for standard genome sequencing and annotation.</title>
        <authorList>
            <consortium name="The Broad Institute Genomics Platform"/>
            <consortium name="The Broad Institute Genome Sequencing Center for Infectious Disease"/>
            <person name="Wu L."/>
            <person name="Ma J."/>
        </authorList>
    </citation>
    <scope>NUCLEOTIDE SEQUENCE [LARGE SCALE GENOMIC DNA]</scope>
    <source>
        <strain evidence="6">NBRC 110044</strain>
    </source>
</reference>
<dbReference type="SMART" id="SM00062">
    <property type="entry name" value="PBPb"/>
    <property type="match status" value="1"/>
</dbReference>
<comment type="caution">
    <text evidence="5">The sequence shown here is derived from an EMBL/GenBank/DDBJ whole genome shotgun (WGS) entry which is preliminary data.</text>
</comment>
<name>A0ABQ5YNC5_9NEIS</name>
<accession>A0ABQ5YNC5</accession>
<keyword evidence="2" id="KW-0812">Transmembrane</keyword>
<keyword evidence="2" id="KW-0472">Membrane</keyword>
<feature type="signal peptide" evidence="3">
    <location>
        <begin position="1"/>
        <end position="19"/>
    </location>
</feature>
<evidence type="ECO:0000313" key="5">
    <source>
        <dbReference type="EMBL" id="GLR14821.1"/>
    </source>
</evidence>
<keyword evidence="6" id="KW-1185">Reference proteome</keyword>
<dbReference type="RefSeq" id="WP_284197888.1">
    <property type="nucleotide sequence ID" value="NZ_BSOG01000005.1"/>
</dbReference>
<evidence type="ECO:0000256" key="1">
    <source>
        <dbReference type="ARBA" id="ARBA00022729"/>
    </source>
</evidence>
<dbReference type="Gene3D" id="3.40.190.10">
    <property type="entry name" value="Periplasmic binding protein-like II"/>
    <property type="match status" value="2"/>
</dbReference>
<feature type="chain" id="PRO_5045080245" description="Solute-binding protein family 3/N-terminal domain-containing protein" evidence="3">
    <location>
        <begin position="20"/>
        <end position="286"/>
    </location>
</feature>
<keyword evidence="2" id="KW-1133">Transmembrane helix</keyword>
<evidence type="ECO:0000313" key="6">
    <source>
        <dbReference type="Proteomes" id="UP001156706"/>
    </source>
</evidence>
<gene>
    <name evidence="5" type="ORF">GCM10007907_36110</name>
</gene>
<dbReference type="Proteomes" id="UP001156706">
    <property type="component" value="Unassembled WGS sequence"/>
</dbReference>
<protein>
    <recommendedName>
        <fullName evidence="4">Solute-binding protein family 3/N-terminal domain-containing protein</fullName>
    </recommendedName>
</protein>
<proteinExistence type="predicted"/>
<keyword evidence="1 3" id="KW-0732">Signal</keyword>
<evidence type="ECO:0000256" key="2">
    <source>
        <dbReference type="SAM" id="Phobius"/>
    </source>
</evidence>
<evidence type="ECO:0000256" key="3">
    <source>
        <dbReference type="SAM" id="SignalP"/>
    </source>
</evidence>
<feature type="domain" description="Solute-binding protein family 3/N-terminal" evidence="4">
    <location>
        <begin position="26"/>
        <end position="246"/>
    </location>
</feature>
<evidence type="ECO:0000259" key="4">
    <source>
        <dbReference type="SMART" id="SM00062"/>
    </source>
</evidence>
<dbReference type="SUPFAM" id="SSF53850">
    <property type="entry name" value="Periplasmic binding protein-like II"/>
    <property type="match status" value="1"/>
</dbReference>